<dbReference type="Gene3D" id="2.20.110.10">
    <property type="entry name" value="Histone H3 K4-specific methyltransferase SET7/9 N-terminal domain"/>
    <property type="match status" value="2"/>
</dbReference>
<feature type="compositionally biased region" description="Acidic residues" evidence="2">
    <location>
        <begin position="229"/>
        <end position="241"/>
    </location>
</feature>
<evidence type="ECO:0000256" key="1">
    <source>
        <dbReference type="ARBA" id="ARBA00022737"/>
    </source>
</evidence>
<dbReference type="EMBL" id="AUWU02000002">
    <property type="protein sequence ID" value="KAH0575921.1"/>
    <property type="molecule type" value="Genomic_DNA"/>
</dbReference>
<dbReference type="SUPFAM" id="SSF82185">
    <property type="entry name" value="Histone H3 K4-specific methyltransferase SET7/9 N-terminal domain"/>
    <property type="match status" value="1"/>
</dbReference>
<feature type="region of interest" description="Disordered" evidence="2">
    <location>
        <begin position="1"/>
        <end position="31"/>
    </location>
</feature>
<evidence type="ECO:0000256" key="2">
    <source>
        <dbReference type="SAM" id="MobiDB-lite"/>
    </source>
</evidence>
<gene>
    <name evidence="3" type="ORF">SS50377_17979</name>
    <name evidence="4" type="ORF">SS50377_21455</name>
</gene>
<accession>V6LDT1</accession>
<protein>
    <submittedName>
        <fullName evidence="3">MORN repeat-containing protein</fullName>
    </submittedName>
    <submittedName>
        <fullName evidence="4">Phosphatidylinositol-4-phosphate 5-kinase</fullName>
    </submittedName>
</protein>
<dbReference type="EMBL" id="KI546160">
    <property type="protein sequence ID" value="EST42423.1"/>
    <property type="molecule type" value="Genomic_DNA"/>
</dbReference>
<feature type="compositionally biased region" description="Basic and acidic residues" evidence="2">
    <location>
        <begin position="242"/>
        <end position="252"/>
    </location>
</feature>
<feature type="region of interest" description="Disordered" evidence="2">
    <location>
        <begin position="187"/>
        <end position="255"/>
    </location>
</feature>
<dbReference type="InterPro" id="IPR003409">
    <property type="entry name" value="MORN"/>
</dbReference>
<dbReference type="Pfam" id="PF02493">
    <property type="entry name" value="MORN"/>
    <property type="match status" value="5"/>
</dbReference>
<dbReference type="SMART" id="SM00698">
    <property type="entry name" value="MORN"/>
    <property type="match status" value="4"/>
</dbReference>
<feature type="compositionally biased region" description="Basic and acidic residues" evidence="2">
    <location>
        <begin position="17"/>
        <end position="31"/>
    </location>
</feature>
<reference evidence="4" key="2">
    <citation type="submission" date="2020-12" db="EMBL/GenBank/DDBJ databases">
        <title>New Spironucleus salmonicida genome in near-complete chromosomes.</title>
        <authorList>
            <person name="Xu F."/>
            <person name="Kurt Z."/>
            <person name="Jimenez-Gonzalez A."/>
            <person name="Astvaldsson A."/>
            <person name="Andersson J.O."/>
            <person name="Svard S.G."/>
        </authorList>
    </citation>
    <scope>NUCLEOTIDE SEQUENCE</scope>
    <source>
        <strain evidence="4">ATCC 50377</strain>
    </source>
</reference>
<dbReference type="AlphaFoldDB" id="V6LDT1"/>
<reference evidence="3 4" key="1">
    <citation type="journal article" date="2014" name="PLoS Genet.">
        <title>The Genome of Spironucleus salmonicida Highlights a Fish Pathogen Adapted to Fluctuating Environments.</title>
        <authorList>
            <person name="Xu F."/>
            <person name="Jerlstrom-Hultqvist J."/>
            <person name="Einarsson E."/>
            <person name="Astvaldsson A."/>
            <person name="Svard S.G."/>
            <person name="Andersson J.O."/>
        </authorList>
    </citation>
    <scope>NUCLEOTIDE SEQUENCE</scope>
    <source>
        <strain evidence="4">ATCC 50377</strain>
    </source>
</reference>
<dbReference type="VEuPathDB" id="GiardiaDB:SS50377_21455"/>
<evidence type="ECO:0000313" key="3">
    <source>
        <dbReference type="EMBL" id="EST42423.1"/>
    </source>
</evidence>
<dbReference type="PANTHER" id="PTHR43215">
    <property type="entry name" value="RADIAL SPOKE HEAD 1 HOMOLOG"/>
    <property type="match status" value="1"/>
</dbReference>
<feature type="compositionally biased region" description="Basic and acidic residues" evidence="2">
    <location>
        <begin position="208"/>
        <end position="228"/>
    </location>
</feature>
<keyword evidence="1" id="KW-0677">Repeat</keyword>
<evidence type="ECO:0000313" key="5">
    <source>
        <dbReference type="Proteomes" id="UP000018208"/>
    </source>
</evidence>
<dbReference type="PANTHER" id="PTHR43215:SF14">
    <property type="entry name" value="RADIAL SPOKE HEAD 1 HOMOLOG"/>
    <property type="match status" value="1"/>
</dbReference>
<feature type="compositionally biased region" description="Acidic residues" evidence="2">
    <location>
        <begin position="191"/>
        <end position="207"/>
    </location>
</feature>
<organism evidence="3">
    <name type="scientific">Spironucleus salmonicida</name>
    <dbReference type="NCBI Taxonomy" id="348837"/>
    <lineage>
        <taxon>Eukaryota</taxon>
        <taxon>Metamonada</taxon>
        <taxon>Diplomonadida</taxon>
        <taxon>Hexamitidae</taxon>
        <taxon>Hexamitinae</taxon>
        <taxon>Spironucleus</taxon>
    </lineage>
</organism>
<name>V6LDT1_9EUKA</name>
<sequence length="294" mass="34032">MEDESPEVPIINIGRYDGPRNELGERHGRGRSEYPNKDVYVGNFESGLRSGQGTYRFAYLGVKYHGAYQNGLRNGRGTMRYANGTVYEGEFVNSVREGYGRIEYPNLDYYEGEWLKGLPHGKGKYYYRSCDSISTGTFEFGRIIQGELTLRDGSKWIGGFRLNQPFGEGKWVNGNWEQQGEFIEINPIIKEEEEIENENENENEEDIEKSIEDEMAEDQEKLDQKKEGEEGEEEKEPEEEGAEKPDPREKTLRSLLPPKRVRKTIKYEIGKIEDMKSIKLRWVPVELPRHVGVQ</sequence>
<keyword evidence="5" id="KW-1185">Reference proteome</keyword>
<evidence type="ECO:0000313" key="4">
    <source>
        <dbReference type="EMBL" id="KAH0575921.1"/>
    </source>
</evidence>
<dbReference type="OrthoDB" id="423343at2759"/>
<dbReference type="Proteomes" id="UP000018208">
    <property type="component" value="Unassembled WGS sequence"/>
</dbReference>
<proteinExistence type="predicted"/>